<dbReference type="InterPro" id="IPR007255">
    <property type="entry name" value="COG8"/>
</dbReference>
<evidence type="ECO:0000256" key="2">
    <source>
        <dbReference type="ARBA" id="ARBA00006419"/>
    </source>
</evidence>
<evidence type="ECO:0000256" key="9">
    <source>
        <dbReference type="PIRNR" id="PIRNR015415"/>
    </source>
</evidence>
<gene>
    <name evidence="10" type="ORF">CLODIP_2_CD00063</name>
</gene>
<comment type="subcellular location">
    <subcellularLocation>
        <location evidence="1 9">Golgi apparatus membrane</location>
        <topology evidence="1 9">Peripheral membrane protein</topology>
    </subcellularLocation>
</comment>
<dbReference type="InterPro" id="IPR016159">
    <property type="entry name" value="Cullin_repeat-like_dom_sf"/>
</dbReference>
<dbReference type="AlphaFoldDB" id="A0A8S1CME3"/>
<sequence>MDEDSENLINLIFPNGLPAHLQESPEFPAYLAKLGSLKKEELNREPDRLADDEASVLEQTQDLAFANYKTFIQTAECSRAIFQQFKKSENHLEDLLSQVPQFTQKCQDFSRSSSVIESKRRLCSLTLSRSTQILELLEIPQLMTMCVNGGHYEEALQLSAFVRRLERRYSDILAIASIVKDTQAAWQVMLHQLLSQLRSDLPLPKCLLVVGLLRRMEVFSEAEMRLKFLQARDSWLVSQLDSIPKGRDHLSRTIELSRQHLFAISTQYKAAFSDDPTRATNNEGAIFHGWLNQKISQFVATLEADLIQIDETESLDSIFSQCMYFGLSLARVGADFRGIMAPVFTRTIKHNFESTIKKATKEFENQIEKMNFDKFTSNSHPPASPNSMHPPVSLLQFSPLALFCNAILGAFNTLRLSAPFALAGPITALLQNSLTCASKAILTRYRQEELAFSSSEQQGVQRLCTCFADDFVPHIQKCLLGLYPVNVLASHLGLSPQHIQKDGIGLLSKAEIVEPIKHLLPVNIEPLSLVQPVKLLKENGENTNGNTLSFLDEDNTDAINNSPDVTDVPLVPEKIVESTGEDQLTTSTESFDMCNVKVEDTKLSESVEVKAEEHTEDLLQ</sequence>
<name>A0A8S1CME3_9INSE</name>
<organism evidence="10 11">
    <name type="scientific">Cloeon dipterum</name>
    <dbReference type="NCBI Taxonomy" id="197152"/>
    <lineage>
        <taxon>Eukaryota</taxon>
        <taxon>Metazoa</taxon>
        <taxon>Ecdysozoa</taxon>
        <taxon>Arthropoda</taxon>
        <taxon>Hexapoda</taxon>
        <taxon>Insecta</taxon>
        <taxon>Pterygota</taxon>
        <taxon>Palaeoptera</taxon>
        <taxon>Ephemeroptera</taxon>
        <taxon>Pisciforma</taxon>
        <taxon>Baetidae</taxon>
        <taxon>Cloeon</taxon>
    </lineage>
</organism>
<evidence type="ECO:0000313" key="11">
    <source>
        <dbReference type="Proteomes" id="UP000494165"/>
    </source>
</evidence>
<evidence type="ECO:0000256" key="4">
    <source>
        <dbReference type="ARBA" id="ARBA00022448"/>
    </source>
</evidence>
<evidence type="ECO:0000256" key="1">
    <source>
        <dbReference type="ARBA" id="ARBA00004395"/>
    </source>
</evidence>
<evidence type="ECO:0000256" key="3">
    <source>
        <dbReference type="ARBA" id="ARBA00020983"/>
    </source>
</evidence>
<keyword evidence="7 9" id="KW-0472">Membrane</keyword>
<dbReference type="OrthoDB" id="1661054at2759"/>
<reference evidence="10 11" key="1">
    <citation type="submission" date="2020-04" db="EMBL/GenBank/DDBJ databases">
        <authorList>
            <person name="Alioto T."/>
            <person name="Alioto T."/>
            <person name="Gomez Garrido J."/>
        </authorList>
    </citation>
    <scope>NUCLEOTIDE SEQUENCE [LARGE SCALE GENOMIC DNA]</scope>
</reference>
<accession>A0A8S1CME3</accession>
<comment type="subunit">
    <text evidence="9">Component of the conserved oligomeric Golgi complex which is composed of eight different subunits and is required for normal Golgi morphology and localization.</text>
</comment>
<keyword evidence="5 9" id="KW-0653">Protein transport</keyword>
<dbReference type="InterPro" id="IPR016632">
    <property type="entry name" value="COG8_Metazoal_Plant"/>
</dbReference>
<dbReference type="Pfam" id="PF04124">
    <property type="entry name" value="Dor1"/>
    <property type="match status" value="1"/>
</dbReference>
<dbReference type="PANTHER" id="PTHR21311">
    <property type="entry name" value="CONSERVED OLIGOMERIC GOLGI COMPLEX COMPONENT 8"/>
    <property type="match status" value="1"/>
</dbReference>
<comment type="caution">
    <text evidence="10">The sequence shown here is derived from an EMBL/GenBank/DDBJ whole genome shotgun (WGS) entry which is preliminary data.</text>
</comment>
<dbReference type="SUPFAM" id="SSF74788">
    <property type="entry name" value="Cullin repeat-like"/>
    <property type="match status" value="1"/>
</dbReference>
<dbReference type="GO" id="GO:0015031">
    <property type="term" value="P:protein transport"/>
    <property type="evidence" value="ECO:0007669"/>
    <property type="project" value="UniProtKB-UniRule"/>
</dbReference>
<evidence type="ECO:0000256" key="7">
    <source>
        <dbReference type="ARBA" id="ARBA00023136"/>
    </source>
</evidence>
<comment type="similarity">
    <text evidence="2 9">Belongs to the COG8 family.</text>
</comment>
<evidence type="ECO:0000313" key="10">
    <source>
        <dbReference type="EMBL" id="CAB3366463.1"/>
    </source>
</evidence>
<evidence type="ECO:0000256" key="5">
    <source>
        <dbReference type="ARBA" id="ARBA00022927"/>
    </source>
</evidence>
<keyword evidence="6 9" id="KW-0333">Golgi apparatus</keyword>
<dbReference type="GO" id="GO:0006891">
    <property type="term" value="P:intra-Golgi vesicle-mediated transport"/>
    <property type="evidence" value="ECO:0007669"/>
    <property type="project" value="TreeGrafter"/>
</dbReference>
<evidence type="ECO:0000256" key="8">
    <source>
        <dbReference type="ARBA" id="ARBA00031347"/>
    </source>
</evidence>
<proteinExistence type="inferred from homology"/>
<dbReference type="PIRSF" id="PIRSF015415">
    <property type="entry name" value="COG8"/>
    <property type="match status" value="1"/>
</dbReference>
<dbReference type="Proteomes" id="UP000494165">
    <property type="component" value="Unassembled WGS sequence"/>
</dbReference>
<protein>
    <recommendedName>
        <fullName evidence="3 9">Conserved oligomeric Golgi complex subunit 8</fullName>
        <shortName evidence="9">COG complex subunit 8</shortName>
    </recommendedName>
    <alternativeName>
        <fullName evidence="8 9">Component of oligomeric Golgi complex 8</fullName>
    </alternativeName>
</protein>
<keyword evidence="11" id="KW-1185">Reference proteome</keyword>
<dbReference type="GO" id="GO:0000139">
    <property type="term" value="C:Golgi membrane"/>
    <property type="evidence" value="ECO:0007669"/>
    <property type="project" value="UniProtKB-SubCell"/>
</dbReference>
<evidence type="ECO:0000256" key="6">
    <source>
        <dbReference type="ARBA" id="ARBA00023034"/>
    </source>
</evidence>
<keyword evidence="4 9" id="KW-0813">Transport</keyword>
<dbReference type="GO" id="GO:0017119">
    <property type="term" value="C:Golgi transport complex"/>
    <property type="evidence" value="ECO:0007669"/>
    <property type="project" value="UniProtKB-UniRule"/>
</dbReference>
<dbReference type="EMBL" id="CADEPI010000025">
    <property type="protein sequence ID" value="CAB3366463.1"/>
    <property type="molecule type" value="Genomic_DNA"/>
</dbReference>
<dbReference type="PANTHER" id="PTHR21311:SF0">
    <property type="entry name" value="CONSERVED OLIGOMERIC GOLGI COMPLEX SUBUNIT 8"/>
    <property type="match status" value="1"/>
</dbReference>